<dbReference type="PANTHER" id="PTHR13504">
    <property type="entry name" value="FIDO DOMAIN-CONTAINING PROTEIN DDB_G0283145"/>
    <property type="match status" value="1"/>
</dbReference>
<dbReference type="GO" id="GO:0003700">
    <property type="term" value="F:DNA-binding transcription factor activity"/>
    <property type="evidence" value="ECO:0007669"/>
    <property type="project" value="InterPro"/>
</dbReference>
<evidence type="ECO:0000313" key="7">
    <source>
        <dbReference type="Proteomes" id="UP000184109"/>
    </source>
</evidence>
<dbReference type="GO" id="GO:0005524">
    <property type="term" value="F:ATP binding"/>
    <property type="evidence" value="ECO:0007669"/>
    <property type="project" value="UniProtKB-KW"/>
</dbReference>
<dbReference type="InterPro" id="IPR001034">
    <property type="entry name" value="DeoR_HTH"/>
</dbReference>
<dbReference type="InterPro" id="IPR036597">
    <property type="entry name" value="Fido-like_dom_sf"/>
</dbReference>
<proteinExistence type="predicted"/>
<keyword evidence="4" id="KW-0547">Nucleotide-binding</keyword>
<evidence type="ECO:0000313" key="6">
    <source>
        <dbReference type="EMBL" id="SHH73110.1"/>
    </source>
</evidence>
<dbReference type="AlphaFoldDB" id="A0A1M5VCY7"/>
<keyword evidence="4" id="KW-0067">ATP-binding</keyword>
<evidence type="ECO:0000256" key="2">
    <source>
        <dbReference type="ARBA" id="ARBA00023163"/>
    </source>
</evidence>
<dbReference type="Pfam" id="PF02661">
    <property type="entry name" value="Fic"/>
    <property type="match status" value="1"/>
</dbReference>
<sequence>MMLEKSPEFSFSAKLLKYVTDPDLEKLLKKINDHYYYWDKIKYQKTTLSSVELWSVVKFSRMAKRSAITFGDAIFTYTITDYIQRVLHQFDMNIGGYMGATSVVPEKDKTRYLVSSIMEEAISSSQMEGANTTRKRAKEMLRKEQKPNNKSEQMIVNNYITIKHIVANKNDELTPENLLYLHQLVANKTLDKKEDEGAFRSSNDIYIVNHVNSEVVHTPPEDKKIEKYINDLCVFFNHDHENDFVHPLLKGIIIHFMIGWIHPFVDGNGRTARALFYWYLLKKGYWLTEYMSISKIIQTSKAQYEKAYLYTEEDENDLSYFITYNLQVMEKAFEALKNYIQSKQQENLQIAHFVKIPFVNERQAQILKAVYDNAEIVFNTKEIQNRFTVSDYTARTDLNGLVDLGYLTVVQVNKVKRNYVKSEQFNALLKENKID</sequence>
<organism evidence="6 7">
    <name type="scientific">Wenyingzhuangia marina</name>
    <dbReference type="NCBI Taxonomy" id="1195760"/>
    <lineage>
        <taxon>Bacteria</taxon>
        <taxon>Pseudomonadati</taxon>
        <taxon>Bacteroidota</taxon>
        <taxon>Flavobacteriia</taxon>
        <taxon>Flavobacteriales</taxon>
        <taxon>Flavobacteriaceae</taxon>
        <taxon>Wenyingzhuangia</taxon>
    </lineage>
</organism>
<evidence type="ECO:0000256" key="4">
    <source>
        <dbReference type="PIRSR" id="PIRSR640198-2"/>
    </source>
</evidence>
<dbReference type="Gene3D" id="1.10.3290.10">
    <property type="entry name" value="Fido-like domain"/>
    <property type="match status" value="1"/>
</dbReference>
<dbReference type="STRING" id="1195760.SAMN05444281_1707"/>
<feature type="binding site" evidence="4">
    <location>
        <begin position="266"/>
        <end position="273"/>
    </location>
    <ligand>
        <name>ATP</name>
        <dbReference type="ChEBI" id="CHEBI:30616"/>
    </ligand>
</feature>
<dbReference type="PANTHER" id="PTHR13504:SF38">
    <property type="entry name" value="FIDO DOMAIN-CONTAINING PROTEIN"/>
    <property type="match status" value="1"/>
</dbReference>
<dbReference type="SUPFAM" id="SSF46785">
    <property type="entry name" value="Winged helix' DNA-binding domain"/>
    <property type="match status" value="1"/>
</dbReference>
<reference evidence="7" key="1">
    <citation type="submission" date="2016-11" db="EMBL/GenBank/DDBJ databases">
        <authorList>
            <person name="Varghese N."/>
            <person name="Submissions S."/>
        </authorList>
    </citation>
    <scope>NUCLEOTIDE SEQUENCE [LARGE SCALE GENOMIC DNA]</scope>
    <source>
        <strain evidence="7">DSM 100572</strain>
    </source>
</reference>
<protein>
    <submittedName>
        <fullName evidence="6">Fic family protein</fullName>
    </submittedName>
</protein>
<evidence type="ECO:0000256" key="3">
    <source>
        <dbReference type="PIRSR" id="PIRSR640198-1"/>
    </source>
</evidence>
<evidence type="ECO:0000256" key="1">
    <source>
        <dbReference type="ARBA" id="ARBA00023015"/>
    </source>
</evidence>
<dbReference type="InterPro" id="IPR040198">
    <property type="entry name" value="Fido_containing"/>
</dbReference>
<accession>A0A1M5VCY7</accession>
<dbReference type="SUPFAM" id="SSF140931">
    <property type="entry name" value="Fic-like"/>
    <property type="match status" value="1"/>
</dbReference>
<keyword evidence="2" id="KW-0804">Transcription</keyword>
<keyword evidence="7" id="KW-1185">Reference proteome</keyword>
<dbReference type="InterPro" id="IPR003812">
    <property type="entry name" value="Fido"/>
</dbReference>
<dbReference type="InterPro" id="IPR036390">
    <property type="entry name" value="WH_DNA-bd_sf"/>
</dbReference>
<dbReference type="Proteomes" id="UP000184109">
    <property type="component" value="Unassembled WGS sequence"/>
</dbReference>
<dbReference type="EMBL" id="FQXQ01000003">
    <property type="protein sequence ID" value="SHH73110.1"/>
    <property type="molecule type" value="Genomic_DNA"/>
</dbReference>
<dbReference type="Pfam" id="PF08220">
    <property type="entry name" value="HTH_DeoR"/>
    <property type="match status" value="1"/>
</dbReference>
<dbReference type="PROSITE" id="PS51459">
    <property type="entry name" value="FIDO"/>
    <property type="match status" value="1"/>
</dbReference>
<gene>
    <name evidence="6" type="ORF">SAMN05444281_1707</name>
</gene>
<keyword evidence="1" id="KW-0805">Transcription regulation</keyword>
<feature type="domain" description="Fido" evidence="5">
    <location>
        <begin position="173"/>
        <end position="327"/>
    </location>
</feature>
<name>A0A1M5VCY7_9FLAO</name>
<evidence type="ECO:0000259" key="5">
    <source>
        <dbReference type="PROSITE" id="PS51459"/>
    </source>
</evidence>
<feature type="active site" evidence="3">
    <location>
        <position position="262"/>
    </location>
</feature>